<feature type="transmembrane region" description="Helical" evidence="1">
    <location>
        <begin position="169"/>
        <end position="193"/>
    </location>
</feature>
<feature type="transmembrane region" description="Helical" evidence="1">
    <location>
        <begin position="128"/>
        <end position="149"/>
    </location>
</feature>
<dbReference type="AlphaFoldDB" id="A0A0L0SEN6"/>
<evidence type="ECO:0000313" key="2">
    <source>
        <dbReference type="EMBL" id="KNE60973.1"/>
    </source>
</evidence>
<protein>
    <submittedName>
        <fullName evidence="2">Uncharacterized protein</fullName>
    </submittedName>
</protein>
<sequence length="276" mass="30553">MVMRDAPVPLDEYLMAYRDLRIILIMDFCLAASVLTFLAALSLLVSKGKRNAWFFTCVIATVLPCLLSDIFYFVVLSETDSARRSWYMGRIHSNVTVMTMILALSIQRLKVFAHAGLADWLTDRRRRACLVAVLLLGTMCVTVLAESYARVDFALLFHDASKFRRTFVASVLAIDALGDCTCSIIVFMTVLRLRGLVLQSQRRQAVAATPKSSLKATRQLLRGNHRVKVLVVHIVIAQVGMLVMLTAGIGVFLALPSLFGAPLPRRAEVSCSALTN</sequence>
<feature type="transmembrane region" description="Helical" evidence="1">
    <location>
        <begin position="87"/>
        <end position="107"/>
    </location>
</feature>
<feature type="transmembrane region" description="Helical" evidence="1">
    <location>
        <begin position="229"/>
        <end position="255"/>
    </location>
</feature>
<keyword evidence="1" id="KW-0472">Membrane</keyword>
<reference evidence="3" key="2">
    <citation type="submission" date="2009-11" db="EMBL/GenBank/DDBJ databases">
        <title>The Genome Sequence of Allomyces macrogynus strain ATCC 38327.</title>
        <authorList>
            <consortium name="The Broad Institute Genome Sequencing Platform"/>
            <person name="Russ C."/>
            <person name="Cuomo C."/>
            <person name="Shea T."/>
            <person name="Young S.K."/>
            <person name="Zeng Q."/>
            <person name="Koehrsen M."/>
            <person name="Haas B."/>
            <person name="Borodovsky M."/>
            <person name="Guigo R."/>
            <person name="Alvarado L."/>
            <person name="Berlin A."/>
            <person name="Borenstein D."/>
            <person name="Chen Z."/>
            <person name="Engels R."/>
            <person name="Freedman E."/>
            <person name="Gellesch M."/>
            <person name="Goldberg J."/>
            <person name="Griggs A."/>
            <person name="Gujja S."/>
            <person name="Heiman D."/>
            <person name="Hepburn T."/>
            <person name="Howarth C."/>
            <person name="Jen D."/>
            <person name="Larson L."/>
            <person name="Lewis B."/>
            <person name="Mehta T."/>
            <person name="Park D."/>
            <person name="Pearson M."/>
            <person name="Roberts A."/>
            <person name="Saif S."/>
            <person name="Shenoy N."/>
            <person name="Sisk P."/>
            <person name="Stolte C."/>
            <person name="Sykes S."/>
            <person name="Walk T."/>
            <person name="White J."/>
            <person name="Yandava C."/>
            <person name="Burger G."/>
            <person name="Gray M.W."/>
            <person name="Holland P.W.H."/>
            <person name="King N."/>
            <person name="Lang F.B.F."/>
            <person name="Roger A.J."/>
            <person name="Ruiz-Trillo I."/>
            <person name="Lander E."/>
            <person name="Nusbaum C."/>
        </authorList>
    </citation>
    <scope>NUCLEOTIDE SEQUENCE [LARGE SCALE GENOMIC DNA]</scope>
    <source>
        <strain evidence="3">ATCC 38327</strain>
    </source>
</reference>
<organism evidence="2 3">
    <name type="scientific">Allomyces macrogynus (strain ATCC 38327)</name>
    <name type="common">Allomyces javanicus var. macrogynus</name>
    <dbReference type="NCBI Taxonomy" id="578462"/>
    <lineage>
        <taxon>Eukaryota</taxon>
        <taxon>Fungi</taxon>
        <taxon>Fungi incertae sedis</taxon>
        <taxon>Blastocladiomycota</taxon>
        <taxon>Blastocladiomycetes</taxon>
        <taxon>Blastocladiales</taxon>
        <taxon>Blastocladiaceae</taxon>
        <taxon>Allomyces</taxon>
    </lineage>
</organism>
<dbReference type="VEuPathDB" id="FungiDB:AMAG_06735"/>
<reference evidence="2 3" key="1">
    <citation type="submission" date="2009-11" db="EMBL/GenBank/DDBJ databases">
        <title>Annotation of Allomyces macrogynus ATCC 38327.</title>
        <authorList>
            <consortium name="The Broad Institute Genome Sequencing Platform"/>
            <person name="Russ C."/>
            <person name="Cuomo C."/>
            <person name="Burger G."/>
            <person name="Gray M.W."/>
            <person name="Holland P.W.H."/>
            <person name="King N."/>
            <person name="Lang F.B.F."/>
            <person name="Roger A.J."/>
            <person name="Ruiz-Trillo I."/>
            <person name="Young S.K."/>
            <person name="Zeng Q."/>
            <person name="Gargeya S."/>
            <person name="Fitzgerald M."/>
            <person name="Haas B."/>
            <person name="Abouelleil A."/>
            <person name="Alvarado L."/>
            <person name="Arachchi H.M."/>
            <person name="Berlin A."/>
            <person name="Chapman S.B."/>
            <person name="Gearin G."/>
            <person name="Goldberg J."/>
            <person name="Griggs A."/>
            <person name="Gujja S."/>
            <person name="Hansen M."/>
            <person name="Heiman D."/>
            <person name="Howarth C."/>
            <person name="Larimer J."/>
            <person name="Lui A."/>
            <person name="MacDonald P.J.P."/>
            <person name="McCowen C."/>
            <person name="Montmayeur A."/>
            <person name="Murphy C."/>
            <person name="Neiman D."/>
            <person name="Pearson M."/>
            <person name="Priest M."/>
            <person name="Roberts A."/>
            <person name="Saif S."/>
            <person name="Shea T."/>
            <person name="Sisk P."/>
            <person name="Stolte C."/>
            <person name="Sykes S."/>
            <person name="Wortman J."/>
            <person name="Nusbaum C."/>
            <person name="Birren B."/>
        </authorList>
    </citation>
    <scope>NUCLEOTIDE SEQUENCE [LARGE SCALE GENOMIC DNA]</scope>
    <source>
        <strain evidence="2 3">ATCC 38327</strain>
    </source>
</reference>
<feature type="transmembrane region" description="Helical" evidence="1">
    <location>
        <begin position="20"/>
        <end position="45"/>
    </location>
</feature>
<evidence type="ECO:0000313" key="3">
    <source>
        <dbReference type="Proteomes" id="UP000054350"/>
    </source>
</evidence>
<dbReference type="EMBL" id="GG745337">
    <property type="protein sequence ID" value="KNE60973.1"/>
    <property type="molecule type" value="Genomic_DNA"/>
</dbReference>
<feature type="transmembrane region" description="Helical" evidence="1">
    <location>
        <begin position="52"/>
        <end position="75"/>
    </location>
</feature>
<evidence type="ECO:0000256" key="1">
    <source>
        <dbReference type="SAM" id="Phobius"/>
    </source>
</evidence>
<gene>
    <name evidence="2" type="ORF">AMAG_06735</name>
</gene>
<proteinExistence type="predicted"/>
<name>A0A0L0SEN6_ALLM3</name>
<keyword evidence="1" id="KW-1133">Transmembrane helix</keyword>
<accession>A0A0L0SEN6</accession>
<dbReference type="Proteomes" id="UP000054350">
    <property type="component" value="Unassembled WGS sequence"/>
</dbReference>
<keyword evidence="3" id="KW-1185">Reference proteome</keyword>
<keyword evidence="1" id="KW-0812">Transmembrane</keyword>